<dbReference type="EC" id="6.3.2.2" evidence="5"/>
<dbReference type="AlphaFoldDB" id="D3QBR4"/>
<dbReference type="InterPro" id="IPR017809">
    <property type="entry name" value="EgtA_Actinobacteria"/>
</dbReference>
<dbReference type="HOGENOM" id="CLU_037109_0_0_11"/>
<keyword evidence="3 5" id="KW-0067">ATP-binding</keyword>
<keyword evidence="2 5" id="KW-0547">Nucleotide-binding</keyword>
<dbReference type="InterPro" id="IPR035434">
    <property type="entry name" value="GCL_bact_plant"/>
</dbReference>
<name>D3QBR4_STANL</name>
<dbReference type="EMBL" id="CP001778">
    <property type="protein sequence ID" value="ADD44803.1"/>
    <property type="molecule type" value="Genomic_DNA"/>
</dbReference>
<evidence type="ECO:0000256" key="5">
    <source>
        <dbReference type="HAMAP-Rule" id="MF_02034"/>
    </source>
</evidence>
<proteinExistence type="inferred from homology"/>
<dbReference type="HAMAP" id="MF_02034">
    <property type="entry name" value="EgtA"/>
    <property type="match status" value="1"/>
</dbReference>
<evidence type="ECO:0000313" key="8">
    <source>
        <dbReference type="Proteomes" id="UP000000844"/>
    </source>
</evidence>
<dbReference type="Gene3D" id="3.30.590.20">
    <property type="match status" value="1"/>
</dbReference>
<dbReference type="InterPro" id="IPR014746">
    <property type="entry name" value="Gln_synth/guanido_kin_cat_dom"/>
</dbReference>
<dbReference type="Proteomes" id="UP000000844">
    <property type="component" value="Chromosome"/>
</dbReference>
<evidence type="ECO:0000256" key="2">
    <source>
        <dbReference type="ARBA" id="ARBA00022741"/>
    </source>
</evidence>
<dbReference type="PANTHER" id="PTHR34378:SF1">
    <property type="entry name" value="GLUTAMATE--CYSTEINE LIGASE, CHLOROPLASTIC"/>
    <property type="match status" value="1"/>
</dbReference>
<dbReference type="UniPathway" id="UPA01014"/>
<dbReference type="GO" id="GO:0005524">
    <property type="term" value="F:ATP binding"/>
    <property type="evidence" value="ECO:0007669"/>
    <property type="project" value="UniProtKB-UniRule"/>
</dbReference>
<keyword evidence="8" id="KW-1185">Reference proteome</keyword>
<evidence type="ECO:0000256" key="4">
    <source>
        <dbReference type="ARBA" id="ARBA00048819"/>
    </source>
</evidence>
<dbReference type="STRING" id="446470.Snas_5168"/>
<dbReference type="eggNOG" id="COG3572">
    <property type="taxonomic scope" value="Bacteria"/>
</dbReference>
<reference evidence="7 8" key="1">
    <citation type="journal article" date="2009" name="Stand. Genomic Sci.">
        <title>Complete genome sequence of Stackebrandtia nassauensis type strain (LLR-40K-21).</title>
        <authorList>
            <person name="Munk C."/>
            <person name="Lapidus A."/>
            <person name="Copeland A."/>
            <person name="Jando M."/>
            <person name="Mayilraj S."/>
            <person name="Glavina Del Rio T."/>
            <person name="Nolan M."/>
            <person name="Chen F."/>
            <person name="Lucas S."/>
            <person name="Tice H."/>
            <person name="Cheng J.F."/>
            <person name="Han C."/>
            <person name="Detter J.C."/>
            <person name="Bruce D."/>
            <person name="Goodwin L."/>
            <person name="Chain P."/>
            <person name="Pitluck S."/>
            <person name="Goker M."/>
            <person name="Ovchinikova G."/>
            <person name="Pati A."/>
            <person name="Ivanova N."/>
            <person name="Mavromatis K."/>
            <person name="Chen A."/>
            <person name="Palaniappan K."/>
            <person name="Land M."/>
            <person name="Hauser L."/>
            <person name="Chang Y.J."/>
            <person name="Jeffries C.D."/>
            <person name="Bristow J."/>
            <person name="Eisen J.A."/>
            <person name="Markowitz V."/>
            <person name="Hugenholtz P."/>
            <person name="Kyrpides N.C."/>
            <person name="Klenk H.P."/>
        </authorList>
    </citation>
    <scope>NUCLEOTIDE SEQUENCE [LARGE SCALE GENOMIC DNA]</scope>
    <source>
        <strain evidence="8">DSM 44728 / CIP 108903 / NRRL B-16338 / NBRC 102104 / LLR-40K-21</strain>
    </source>
</reference>
<comment type="similarity">
    <text evidence="5 6">Belongs to the glutamate--cysteine ligase type 2 family. EgtA subfamily.</text>
</comment>
<dbReference type="Pfam" id="PF04107">
    <property type="entry name" value="GCS2"/>
    <property type="match status" value="1"/>
</dbReference>
<comment type="catalytic activity">
    <reaction evidence="4 5 6">
        <text>L-cysteine + L-glutamate + ATP = gamma-L-glutamyl-L-cysteine + ADP + phosphate + H(+)</text>
        <dbReference type="Rhea" id="RHEA:13285"/>
        <dbReference type="ChEBI" id="CHEBI:15378"/>
        <dbReference type="ChEBI" id="CHEBI:29985"/>
        <dbReference type="ChEBI" id="CHEBI:30616"/>
        <dbReference type="ChEBI" id="CHEBI:35235"/>
        <dbReference type="ChEBI" id="CHEBI:43474"/>
        <dbReference type="ChEBI" id="CHEBI:58173"/>
        <dbReference type="ChEBI" id="CHEBI:456216"/>
        <dbReference type="EC" id="6.3.2.2"/>
    </reaction>
</comment>
<dbReference type="GO" id="GO:0006750">
    <property type="term" value="P:glutathione biosynthetic process"/>
    <property type="evidence" value="ECO:0007669"/>
    <property type="project" value="UniProtKB-UniRule"/>
</dbReference>
<dbReference type="KEGG" id="sna:Snas_5168"/>
<comment type="function">
    <text evidence="5">Catalyzes the synthesis of gamma-glutamylcysteine (gamma-GC). This compound is used as substrate for the biosynthesis of the low-molecular thiol compound ergothioneine.</text>
</comment>
<protein>
    <recommendedName>
        <fullName evidence="5">Glutamate--cysteine ligase EgtA</fullName>
        <ecNumber evidence="5">6.3.2.2</ecNumber>
    </recommendedName>
    <alternativeName>
        <fullName evidence="5">Gamma-glutamylcysteine synthase</fullName>
        <shortName evidence="5">GCS</shortName>
        <shortName evidence="5">Gamma-ECS</shortName>
    </alternativeName>
</protein>
<gene>
    <name evidence="5" type="primary">egtA</name>
    <name evidence="7" type="ordered locus">Snas_5168</name>
</gene>
<dbReference type="GO" id="GO:0004357">
    <property type="term" value="F:glutamate-cysteine ligase activity"/>
    <property type="evidence" value="ECO:0007669"/>
    <property type="project" value="UniProtKB-UniRule"/>
</dbReference>
<dbReference type="InterPro" id="IPR006336">
    <property type="entry name" value="GCS2"/>
</dbReference>
<dbReference type="PANTHER" id="PTHR34378">
    <property type="entry name" value="GLUTAMATE--CYSTEINE LIGASE, CHLOROPLASTIC"/>
    <property type="match status" value="1"/>
</dbReference>
<dbReference type="GO" id="GO:0052699">
    <property type="term" value="P:ergothioneine biosynthetic process"/>
    <property type="evidence" value="ECO:0007669"/>
    <property type="project" value="UniProtKB-UniRule"/>
</dbReference>
<evidence type="ECO:0000256" key="3">
    <source>
        <dbReference type="ARBA" id="ARBA00022840"/>
    </source>
</evidence>
<evidence type="ECO:0000256" key="1">
    <source>
        <dbReference type="ARBA" id="ARBA00022598"/>
    </source>
</evidence>
<comment type="pathway">
    <text evidence="5">Amino-acid biosynthesis; ergothioneine biosynthesis.</text>
</comment>
<dbReference type="RefSeq" id="WP_013020374.1">
    <property type="nucleotide sequence ID" value="NC_013947.1"/>
</dbReference>
<organism evidence="7 8">
    <name type="scientific">Stackebrandtia nassauensis (strain DSM 44728 / CIP 108903 / NRRL B-16338 / NBRC 102104 / LLR-40K-21)</name>
    <dbReference type="NCBI Taxonomy" id="446470"/>
    <lineage>
        <taxon>Bacteria</taxon>
        <taxon>Bacillati</taxon>
        <taxon>Actinomycetota</taxon>
        <taxon>Actinomycetes</taxon>
        <taxon>Glycomycetales</taxon>
        <taxon>Glycomycetaceae</taxon>
        <taxon>Stackebrandtia</taxon>
    </lineage>
</organism>
<sequence>MITIEDSAPATTPVTARLLQSRDEAAHYVARVCFKTGPPALTGVELEHTVHRLDDPAEPVGLTELRTALGPFAPITIDPRSPSRRLPGGGSVTVEPGGQVEISSLPHSGFPALHASVETDLRALEDLLRVHRLGIGDSGFDPRSRPGRLLRTPRYDAMARAFDQHGTPHGSSMMVATAGLQVCVDSGRDTELPSRWAALHAMGPVLLALFSTSRRPDAACVRMRTWLGMEPGRTHAVATDTGDPVSAWVDYVLRAPVLCVRRDGRPWFTPRDVSFEAWLGGALPDPPSLDDLELHLSMLFPPVRPRGYLEVRYLDTQPRRQWFAPVAVIGALLASASSIDKVRDLCAPVEGRWLDAATRGLADPDLRQAAAAVAALACDGLAATDVPEPVRHAVATIVDQRLAALHTQEA</sequence>
<evidence type="ECO:0000256" key="6">
    <source>
        <dbReference type="PIRNR" id="PIRNR017901"/>
    </source>
</evidence>
<keyword evidence="1 5" id="KW-0436">Ligase</keyword>
<dbReference type="PIRSF" id="PIRSF017901">
    <property type="entry name" value="GCL"/>
    <property type="match status" value="1"/>
</dbReference>
<accession>D3QBR4</accession>
<dbReference type="SUPFAM" id="SSF55931">
    <property type="entry name" value="Glutamine synthetase/guanido kinase"/>
    <property type="match status" value="1"/>
</dbReference>
<evidence type="ECO:0000313" key="7">
    <source>
        <dbReference type="EMBL" id="ADD44803.1"/>
    </source>
</evidence>